<dbReference type="InterPro" id="IPR027417">
    <property type="entry name" value="P-loop_NTPase"/>
</dbReference>
<reference evidence="11" key="2">
    <citation type="journal article" date="2016" name="Int. J. Syst. Evol. Microbiol.">
        <title>Complete genome sequence and cell structure of Limnochorda pilosa, a Gram-negative spore-former within the phylum Firmicutes.</title>
        <authorList>
            <person name="Watanabe M."/>
            <person name="Kojima H."/>
            <person name="Fukui M."/>
        </authorList>
    </citation>
    <scope>NUCLEOTIDE SEQUENCE [LARGE SCALE GENOMIC DNA]</scope>
    <source>
        <strain evidence="11">HC45</strain>
    </source>
</reference>
<dbReference type="EMBL" id="AP014924">
    <property type="protein sequence ID" value="BAS29339.1"/>
    <property type="molecule type" value="Genomic_DNA"/>
</dbReference>
<dbReference type="KEGG" id="lpil:LIP_3527"/>
<accession>A0A0K2SR86</accession>
<dbReference type="Gene3D" id="2.40.30.10">
    <property type="entry name" value="Translation factors"/>
    <property type="match status" value="1"/>
</dbReference>
<dbReference type="RefSeq" id="WP_068140931.1">
    <property type="nucleotide sequence ID" value="NZ_AP014924.1"/>
</dbReference>
<evidence type="ECO:0000256" key="5">
    <source>
        <dbReference type="ARBA" id="ARBA00022917"/>
    </source>
</evidence>
<dbReference type="GO" id="GO:0005525">
    <property type="term" value="F:GTP binding"/>
    <property type="evidence" value="ECO:0007669"/>
    <property type="project" value="UniProtKB-KW"/>
</dbReference>
<evidence type="ECO:0000256" key="1">
    <source>
        <dbReference type="ARBA" id="ARBA00004496"/>
    </source>
</evidence>
<keyword evidence="10" id="KW-0251">Elongation factor</keyword>
<evidence type="ECO:0000256" key="2">
    <source>
        <dbReference type="ARBA" id="ARBA00015953"/>
    </source>
</evidence>
<dbReference type="Pfam" id="PF25461">
    <property type="entry name" value="Beta-barrel_SelB"/>
    <property type="match status" value="1"/>
</dbReference>
<dbReference type="PROSITE" id="PS51722">
    <property type="entry name" value="G_TR_2"/>
    <property type="match status" value="1"/>
</dbReference>
<dbReference type="InterPro" id="IPR004161">
    <property type="entry name" value="EFTu-like_2"/>
</dbReference>
<dbReference type="InterPro" id="IPR036390">
    <property type="entry name" value="WH_DNA-bd_sf"/>
</dbReference>
<dbReference type="PANTHER" id="PTHR43721">
    <property type="entry name" value="ELONGATION FACTOR TU-RELATED"/>
    <property type="match status" value="1"/>
</dbReference>
<evidence type="ECO:0000259" key="9">
    <source>
        <dbReference type="PROSITE" id="PS51722"/>
    </source>
</evidence>
<dbReference type="AlphaFoldDB" id="A0A0K2SR86"/>
<evidence type="ECO:0000256" key="4">
    <source>
        <dbReference type="ARBA" id="ARBA00022741"/>
    </source>
</evidence>
<keyword evidence="6" id="KW-0342">GTP-binding</keyword>
<dbReference type="Gene3D" id="3.40.50.300">
    <property type="entry name" value="P-loop containing nucleotide triphosphate hydrolases"/>
    <property type="match status" value="1"/>
</dbReference>
<dbReference type="InterPro" id="IPR009001">
    <property type="entry name" value="Transl_elong_EF1A/Init_IF2_C"/>
</dbReference>
<dbReference type="InterPro" id="IPR009000">
    <property type="entry name" value="Transl_B-barrel_sf"/>
</dbReference>
<dbReference type="Gene3D" id="1.10.10.2770">
    <property type="match status" value="1"/>
</dbReference>
<dbReference type="InterPro" id="IPR004535">
    <property type="entry name" value="Transl_elong_SelB"/>
</dbReference>
<name>A0A0K2SR86_LIMPI</name>
<dbReference type="InterPro" id="IPR050055">
    <property type="entry name" value="EF-Tu_GTPase"/>
</dbReference>
<dbReference type="Gene3D" id="1.10.10.10">
    <property type="entry name" value="Winged helix-like DNA-binding domain superfamily/Winged helix DNA-binding domain"/>
    <property type="match status" value="1"/>
</dbReference>
<comment type="subcellular location">
    <subcellularLocation>
        <location evidence="1">Cytoplasm</location>
    </subcellularLocation>
</comment>
<evidence type="ECO:0000256" key="8">
    <source>
        <dbReference type="ARBA" id="ARBA00031615"/>
    </source>
</evidence>
<dbReference type="Proteomes" id="UP000065807">
    <property type="component" value="Chromosome"/>
</dbReference>
<dbReference type="Pfam" id="PF03144">
    <property type="entry name" value="GTP_EFTU_D2"/>
    <property type="match status" value="1"/>
</dbReference>
<keyword evidence="5" id="KW-0648">Protein biosynthesis</keyword>
<proteinExistence type="predicted"/>
<keyword evidence="11" id="KW-1185">Reference proteome</keyword>
<keyword evidence="4" id="KW-0547">Nucleotide-binding</keyword>
<evidence type="ECO:0000256" key="6">
    <source>
        <dbReference type="ARBA" id="ARBA00023134"/>
    </source>
</evidence>
<dbReference type="InterPro" id="IPR015190">
    <property type="entry name" value="Elong_fac_SelB-wing-hlx_typ-2"/>
</dbReference>
<feature type="domain" description="Tr-type G" evidence="9">
    <location>
        <begin position="1"/>
        <end position="172"/>
    </location>
</feature>
<keyword evidence="3" id="KW-0963">Cytoplasm</keyword>
<dbReference type="STRING" id="1555112.LIP_3527"/>
<gene>
    <name evidence="10" type="ORF">LIP_3527</name>
</gene>
<dbReference type="NCBIfam" id="TIGR00475">
    <property type="entry name" value="selB"/>
    <property type="match status" value="1"/>
</dbReference>
<protein>
    <recommendedName>
        <fullName evidence="2">Selenocysteine-specific elongation factor</fullName>
    </recommendedName>
    <alternativeName>
        <fullName evidence="8">SelB translation factor</fullName>
    </alternativeName>
</protein>
<dbReference type="GO" id="GO:0003723">
    <property type="term" value="F:RNA binding"/>
    <property type="evidence" value="ECO:0007669"/>
    <property type="project" value="InterPro"/>
</dbReference>
<dbReference type="Pfam" id="PF09107">
    <property type="entry name" value="WHD_3rd_SelB"/>
    <property type="match status" value="1"/>
</dbReference>
<dbReference type="OrthoDB" id="9804504at2"/>
<evidence type="ECO:0000313" key="10">
    <source>
        <dbReference type="EMBL" id="BAS29339.1"/>
    </source>
</evidence>
<dbReference type="InterPro" id="IPR057335">
    <property type="entry name" value="Beta-barrel_SelB"/>
</dbReference>
<dbReference type="SUPFAM" id="SSF52540">
    <property type="entry name" value="P-loop containing nucleoside triphosphate hydrolases"/>
    <property type="match status" value="1"/>
</dbReference>
<dbReference type="GO" id="GO:0003746">
    <property type="term" value="F:translation elongation factor activity"/>
    <property type="evidence" value="ECO:0007669"/>
    <property type="project" value="UniProtKB-KW"/>
</dbReference>
<evidence type="ECO:0000313" key="11">
    <source>
        <dbReference type="Proteomes" id="UP000065807"/>
    </source>
</evidence>
<dbReference type="PATRIC" id="fig|1555112.3.peg.3565"/>
<dbReference type="GO" id="GO:0003924">
    <property type="term" value="F:GTPase activity"/>
    <property type="evidence" value="ECO:0007669"/>
    <property type="project" value="InterPro"/>
</dbReference>
<evidence type="ECO:0000256" key="7">
    <source>
        <dbReference type="ARBA" id="ARBA00025526"/>
    </source>
</evidence>
<comment type="function">
    <text evidence="7">Translation factor necessary for the incorporation of selenocysteine into proteins. It probably replaces EF-Tu for the insertion of selenocysteine directed by the UGA codon. SelB binds GTP and GDP.</text>
</comment>
<dbReference type="Pfam" id="PF09106">
    <property type="entry name" value="WHD_2nd_SelB"/>
    <property type="match status" value="1"/>
</dbReference>
<organism evidence="10 11">
    <name type="scientific">Limnochorda pilosa</name>
    <dbReference type="NCBI Taxonomy" id="1555112"/>
    <lineage>
        <taxon>Bacteria</taxon>
        <taxon>Bacillati</taxon>
        <taxon>Bacillota</taxon>
        <taxon>Limnochordia</taxon>
        <taxon>Limnochordales</taxon>
        <taxon>Limnochordaceae</taxon>
        <taxon>Limnochorda</taxon>
    </lineage>
</organism>
<dbReference type="CDD" id="cd04171">
    <property type="entry name" value="SelB"/>
    <property type="match status" value="1"/>
</dbReference>
<dbReference type="InterPro" id="IPR015191">
    <property type="entry name" value="SelB_WHD4"/>
</dbReference>
<dbReference type="GO" id="GO:0001514">
    <property type="term" value="P:selenocysteine incorporation"/>
    <property type="evidence" value="ECO:0007669"/>
    <property type="project" value="InterPro"/>
</dbReference>
<dbReference type="SUPFAM" id="SSF50447">
    <property type="entry name" value="Translation proteins"/>
    <property type="match status" value="1"/>
</dbReference>
<dbReference type="GO" id="GO:0005829">
    <property type="term" value="C:cytosol"/>
    <property type="evidence" value="ECO:0007669"/>
    <property type="project" value="TreeGrafter"/>
</dbReference>
<dbReference type="Pfam" id="PF00009">
    <property type="entry name" value="GTP_EFTU"/>
    <property type="match status" value="1"/>
</dbReference>
<dbReference type="InterPro" id="IPR036388">
    <property type="entry name" value="WH-like_DNA-bd_sf"/>
</dbReference>
<evidence type="ECO:0000256" key="3">
    <source>
        <dbReference type="ARBA" id="ARBA00022490"/>
    </source>
</evidence>
<dbReference type="SUPFAM" id="SSF50465">
    <property type="entry name" value="EF-Tu/eEF-1alpha/eIF2-gamma C-terminal domain"/>
    <property type="match status" value="1"/>
</dbReference>
<dbReference type="SUPFAM" id="SSF46785">
    <property type="entry name" value="Winged helix' DNA-binding domain"/>
    <property type="match status" value="2"/>
</dbReference>
<reference evidence="11" key="1">
    <citation type="submission" date="2015-07" db="EMBL/GenBank/DDBJ databases">
        <title>Complete genome sequence and phylogenetic analysis of Limnochorda pilosa.</title>
        <authorList>
            <person name="Watanabe M."/>
            <person name="Kojima H."/>
            <person name="Fukui M."/>
        </authorList>
    </citation>
    <scope>NUCLEOTIDE SEQUENCE [LARGE SCALE GENOMIC DNA]</scope>
    <source>
        <strain evidence="11">HC45</strain>
    </source>
</reference>
<dbReference type="PANTHER" id="PTHR43721:SF22">
    <property type="entry name" value="ELONGATION FACTOR TU, MITOCHONDRIAL"/>
    <property type="match status" value="1"/>
</dbReference>
<sequence>MHVIGTAGHIDHGKSTLIRALTGIDPDRLAEEKARGMTIDLGFAWIRMPSGEEAGIVDVPGHHRFVRNMLAGVGGIDVTLFVVAATDGWMPQSEEHLAILDLLGVSRGVVALTMADRVEPDWLELVRDDVAQRIARSSLAGAPIIPVSAVTGQGLEELVAELDRQLRAAPPVPDEDRARLWVDRVFTIRGAGTVVTGTLEGGTLGVDQRVEVLPGSKVARVRGLETHKQARDQAVPGSRVAVNLSGVGPEEVARGQAIAAPGRYRVSDRFNAWIRLLESTGSPLQDLAQVLLYLGSAERNARVRILEGAVLEPGQAGLVQVEVEGSLPVQWSDRFILRDPGVQATLGGGRVLEPFARRVRGRRLRLGPVHASWRGARRGGSGAPEYLDPAWLRSLADSPVGALVGRFLAAYHVIRRSELPVLVPLGDERLAPILDALDPKGEAVVLPGYVASRAYWEWAEGEIGARLESFHRAHPLRNGCPAETLRSGLGMEEDLFQQILDRMVARGKVVRQGPHVRLSTHQVQLGPEQERARAALLARLDGDPFEPPTFDELVDQGADPELVAALIEQGELVRTAKGLVLSSARQTWLMQLVERYITEHGAMEVRELRDVIDTSRKYAVPLMEHLDEVGFTRRLGDRRVLARGGPTGVAR</sequence>
<dbReference type="InterPro" id="IPR000795">
    <property type="entry name" value="T_Tr_GTP-bd_dom"/>
</dbReference>